<dbReference type="AlphaFoldDB" id="A0A5J5EXW5"/>
<name>A0A5J5EXW5_9PEZI</name>
<dbReference type="OrthoDB" id="5431011at2759"/>
<accession>A0A5J5EXW5</accession>
<gene>
    <name evidence="1" type="ORF">FN846DRAFT_906826</name>
</gene>
<keyword evidence="2" id="KW-1185">Reference proteome</keyword>
<protein>
    <submittedName>
        <fullName evidence="1">Uncharacterized protein</fullName>
    </submittedName>
</protein>
<dbReference type="EMBL" id="VXIS01000084">
    <property type="protein sequence ID" value="KAA8906866.1"/>
    <property type="molecule type" value="Genomic_DNA"/>
</dbReference>
<evidence type="ECO:0000313" key="2">
    <source>
        <dbReference type="Proteomes" id="UP000326924"/>
    </source>
</evidence>
<evidence type="ECO:0000313" key="1">
    <source>
        <dbReference type="EMBL" id="KAA8906866.1"/>
    </source>
</evidence>
<proteinExistence type="predicted"/>
<organism evidence="1 2">
    <name type="scientific">Sphaerosporella brunnea</name>
    <dbReference type="NCBI Taxonomy" id="1250544"/>
    <lineage>
        <taxon>Eukaryota</taxon>
        <taxon>Fungi</taxon>
        <taxon>Dikarya</taxon>
        <taxon>Ascomycota</taxon>
        <taxon>Pezizomycotina</taxon>
        <taxon>Pezizomycetes</taxon>
        <taxon>Pezizales</taxon>
        <taxon>Pyronemataceae</taxon>
        <taxon>Sphaerosporella</taxon>
    </lineage>
</organism>
<reference evidence="1 2" key="1">
    <citation type="submission" date="2019-09" db="EMBL/GenBank/DDBJ databases">
        <title>Draft genome of the ectomycorrhizal ascomycete Sphaerosporella brunnea.</title>
        <authorList>
            <consortium name="DOE Joint Genome Institute"/>
            <person name="Benucci G.M."/>
            <person name="Marozzi G."/>
            <person name="Antonielli L."/>
            <person name="Sanchez S."/>
            <person name="Marco P."/>
            <person name="Wang X."/>
            <person name="Falini L.B."/>
            <person name="Barry K."/>
            <person name="Haridas S."/>
            <person name="Lipzen A."/>
            <person name="Labutti K."/>
            <person name="Grigoriev I.V."/>
            <person name="Murat C."/>
            <person name="Martin F."/>
            <person name="Albertini E."/>
            <person name="Donnini D."/>
            <person name="Bonito G."/>
        </authorList>
    </citation>
    <scope>NUCLEOTIDE SEQUENCE [LARGE SCALE GENOMIC DNA]</scope>
    <source>
        <strain evidence="1 2">Sb_GMNB300</strain>
    </source>
</reference>
<comment type="caution">
    <text evidence="1">The sequence shown here is derived from an EMBL/GenBank/DDBJ whole genome shotgun (WGS) entry which is preliminary data.</text>
</comment>
<dbReference type="InParanoid" id="A0A5J5EXW5"/>
<sequence length="134" mass="15041">MQNNDYYYNQQQNSYSGVPFGGHGVPRQGWMLSGGSGYGPAPSPGGMLSKGDLCVAHQADYFQGQKGTFWNKISELLEQDRGIILKDTRSTMIDLVDIRKQEVERFTTGDQMSGNVQEESELTQNADLWIERLE</sequence>
<dbReference type="Proteomes" id="UP000326924">
    <property type="component" value="Unassembled WGS sequence"/>
</dbReference>